<keyword evidence="1" id="KW-0472">Membrane</keyword>
<evidence type="ECO:0000313" key="2">
    <source>
        <dbReference type="EMBL" id="SEE91119.1"/>
    </source>
</evidence>
<sequence length="53" mass="5488">MVKQRSDKSQEVLGAVFGVIRTMAGAMVGGVIALAFVIGAVMSGPHESDPWGE</sequence>
<dbReference type="AlphaFoldDB" id="A0A1H5MP42"/>
<name>A0A1H5MP42_RHOJO</name>
<accession>A0A1H5MP42</accession>
<reference evidence="3" key="1">
    <citation type="submission" date="2016-10" db="EMBL/GenBank/DDBJ databases">
        <authorList>
            <person name="Varghese N."/>
        </authorList>
    </citation>
    <scope>NUCLEOTIDE SEQUENCE [LARGE SCALE GENOMIC DNA]</scope>
    <source>
        <strain evidence="3">DSM 44719</strain>
    </source>
</reference>
<gene>
    <name evidence="2" type="ORF">SAMN04490220_9178</name>
</gene>
<keyword evidence="1" id="KW-1133">Transmembrane helix</keyword>
<dbReference type="RefSeq" id="WP_143049039.1">
    <property type="nucleotide sequence ID" value="NZ_FNTL01000005.1"/>
</dbReference>
<feature type="transmembrane region" description="Helical" evidence="1">
    <location>
        <begin position="12"/>
        <end position="42"/>
    </location>
</feature>
<keyword evidence="1" id="KW-0812">Transmembrane</keyword>
<evidence type="ECO:0000256" key="1">
    <source>
        <dbReference type="SAM" id="Phobius"/>
    </source>
</evidence>
<dbReference type="Proteomes" id="UP000183407">
    <property type="component" value="Unassembled WGS sequence"/>
</dbReference>
<dbReference type="EMBL" id="FNTL01000005">
    <property type="protein sequence ID" value="SEE91119.1"/>
    <property type="molecule type" value="Genomic_DNA"/>
</dbReference>
<organism evidence="2 3">
    <name type="scientific">Rhodococcus jostii</name>
    <dbReference type="NCBI Taxonomy" id="132919"/>
    <lineage>
        <taxon>Bacteria</taxon>
        <taxon>Bacillati</taxon>
        <taxon>Actinomycetota</taxon>
        <taxon>Actinomycetes</taxon>
        <taxon>Mycobacteriales</taxon>
        <taxon>Nocardiaceae</taxon>
        <taxon>Rhodococcus</taxon>
    </lineage>
</organism>
<proteinExistence type="predicted"/>
<evidence type="ECO:0000313" key="3">
    <source>
        <dbReference type="Proteomes" id="UP000183407"/>
    </source>
</evidence>
<protein>
    <submittedName>
        <fullName evidence="2">Uncharacterized protein</fullName>
    </submittedName>
</protein>